<accession>A0AC59YTP4</accession>
<evidence type="ECO:0000313" key="1">
    <source>
        <dbReference type="EMBL" id="CAM9948495.1"/>
    </source>
</evidence>
<protein>
    <submittedName>
        <fullName evidence="1">Uncharacterized protein</fullName>
    </submittedName>
</protein>
<dbReference type="EMBL" id="OX596104">
    <property type="protein sequence ID" value="CAM9948495.1"/>
    <property type="molecule type" value="Genomic_DNA"/>
</dbReference>
<reference evidence="1" key="2">
    <citation type="submission" date="2025-03" db="EMBL/GenBank/DDBJ databases">
        <authorList>
            <consortium name="ELIXIR-Norway"/>
            <consortium name="Elixir Norway"/>
        </authorList>
    </citation>
    <scope>NUCLEOTIDE SEQUENCE</scope>
</reference>
<organism evidence="1 2">
    <name type="scientific">Rangifer tarandus platyrhynchus</name>
    <name type="common">Svalbard reindeer</name>
    <dbReference type="NCBI Taxonomy" id="3082113"/>
    <lineage>
        <taxon>Eukaryota</taxon>
        <taxon>Metazoa</taxon>
        <taxon>Chordata</taxon>
        <taxon>Craniata</taxon>
        <taxon>Vertebrata</taxon>
        <taxon>Euteleostomi</taxon>
        <taxon>Mammalia</taxon>
        <taxon>Eutheria</taxon>
        <taxon>Laurasiatheria</taxon>
        <taxon>Artiodactyla</taxon>
        <taxon>Ruminantia</taxon>
        <taxon>Pecora</taxon>
        <taxon>Cervidae</taxon>
        <taxon>Odocoileinae</taxon>
        <taxon>Rangifer</taxon>
    </lineage>
</organism>
<proteinExistence type="predicted"/>
<sequence length="508" mass="58267">MAAEVLLEPDRGSVTFEDVAVYFSWEEWALLDEAQRCLYHDVMLENFALTSSLGCWHGVEDKGAPSEKSISVEGVSQIKTLKADSSPQKDQPFETSGPVLRDNFHLPEHQEAHLGQKPYTRGNRFYISANLQQYQGQHIREIPIRTSVDTALIIKSCETHVSGESFLSEGIRKDDLHSMGFSHQLVTHTNENLNNNNECEAVFHGRERHRNWGEGNKALNCTDTLVEDQRVLTREGLYECSKCGKTSTRRWNLIQHQKVHTGERPYECHECGKSFTRSNSLKTHRKIHTGEKPYVYKECGKSFSQRSNFVQHQKGLCRERLHQCGECGKSFSRSSTLIHHRRLHTGERPYECSKCGKSFKQSSSLSSHQKIHTGERPYECRECGKSFSCKSNLIIHLRVHTGERPYKCQECAKSFSCKSNLINHLRVHSGERPYDCAECGQSFTQRSILIQHQRIHTGERPYECHECGKSFSRKFSLIYHRKGHTGERPHQRKESGKSLIANLTSMNT</sequence>
<dbReference type="Proteomes" id="UP001162501">
    <property type="component" value="Chromosome 20"/>
</dbReference>
<evidence type="ECO:0000313" key="2">
    <source>
        <dbReference type="Proteomes" id="UP001162501"/>
    </source>
</evidence>
<gene>
    <name evidence="1" type="ORF">MRATA1EN22A_LOCUS9764</name>
</gene>
<reference evidence="1" key="1">
    <citation type="submission" date="2023-05" db="EMBL/GenBank/DDBJ databases">
        <authorList>
            <consortium name="ELIXIR-Norway"/>
        </authorList>
    </citation>
    <scope>NUCLEOTIDE SEQUENCE</scope>
</reference>
<name>A0AC59YTP4_RANTA</name>